<evidence type="ECO:0000313" key="3">
    <source>
        <dbReference type="Proteomes" id="UP000004217"/>
    </source>
</evidence>
<reference evidence="2 3" key="1">
    <citation type="submission" date="2011-08" db="EMBL/GenBank/DDBJ databases">
        <authorList>
            <person name="Lin Y."/>
            <person name="Hao X."/>
            <person name="Johnstone L."/>
            <person name="Miller S.J."/>
            <person name="Wei G."/>
            <person name="Rensing C."/>
        </authorList>
    </citation>
    <scope>NUCLEOTIDE SEQUENCE [LARGE SCALE GENOMIC DNA]</scope>
    <source>
        <strain evidence="2 3">K42</strain>
    </source>
</reference>
<dbReference type="AlphaFoldDB" id="G2G756"/>
<proteinExistence type="predicted"/>
<evidence type="ECO:0000256" key="1">
    <source>
        <dbReference type="SAM" id="MobiDB-lite"/>
    </source>
</evidence>
<dbReference type="EMBL" id="AGBF01000012">
    <property type="protein sequence ID" value="EGX60597.1"/>
    <property type="molecule type" value="Genomic_DNA"/>
</dbReference>
<keyword evidence="3" id="KW-1185">Reference proteome</keyword>
<evidence type="ECO:0000313" key="2">
    <source>
        <dbReference type="EMBL" id="EGX60597.1"/>
    </source>
</evidence>
<protein>
    <submittedName>
        <fullName evidence="2">Uncharacterized protein</fullName>
    </submittedName>
</protein>
<dbReference type="RefSeq" id="WP_007492604.1">
    <property type="nucleotide sequence ID" value="NZ_AGBF01000012.1"/>
</dbReference>
<dbReference type="PATRIC" id="fig|700597.3.peg.1280"/>
<feature type="region of interest" description="Disordered" evidence="1">
    <location>
        <begin position="1"/>
        <end position="20"/>
    </location>
</feature>
<name>G2G756_9ACTN</name>
<accession>G2G756</accession>
<gene>
    <name evidence="2" type="ORF">SZN_06591</name>
</gene>
<sequence length="40" mass="4291">MTPIMASLQITAAQADDQPHDPIIEEALRRVQTGKSGGSR</sequence>
<organism evidence="2 3">
    <name type="scientific">Streptomyces zinciresistens K42</name>
    <dbReference type="NCBI Taxonomy" id="700597"/>
    <lineage>
        <taxon>Bacteria</taxon>
        <taxon>Bacillati</taxon>
        <taxon>Actinomycetota</taxon>
        <taxon>Actinomycetes</taxon>
        <taxon>Kitasatosporales</taxon>
        <taxon>Streptomycetaceae</taxon>
        <taxon>Streptomyces</taxon>
    </lineage>
</organism>
<dbReference type="Proteomes" id="UP000004217">
    <property type="component" value="Unassembled WGS sequence"/>
</dbReference>
<comment type="caution">
    <text evidence="2">The sequence shown here is derived from an EMBL/GenBank/DDBJ whole genome shotgun (WGS) entry which is preliminary data.</text>
</comment>